<dbReference type="Proteomes" id="UP000078541">
    <property type="component" value="Unassembled WGS sequence"/>
</dbReference>
<organism evidence="2 3">
    <name type="scientific">Trachymyrmex septentrionalis</name>
    <dbReference type="NCBI Taxonomy" id="34720"/>
    <lineage>
        <taxon>Eukaryota</taxon>
        <taxon>Metazoa</taxon>
        <taxon>Ecdysozoa</taxon>
        <taxon>Arthropoda</taxon>
        <taxon>Hexapoda</taxon>
        <taxon>Insecta</taxon>
        <taxon>Pterygota</taxon>
        <taxon>Neoptera</taxon>
        <taxon>Endopterygota</taxon>
        <taxon>Hymenoptera</taxon>
        <taxon>Apocrita</taxon>
        <taxon>Aculeata</taxon>
        <taxon>Formicoidea</taxon>
        <taxon>Formicidae</taxon>
        <taxon>Myrmicinae</taxon>
        <taxon>Trachymyrmex</taxon>
    </lineage>
</organism>
<keyword evidence="1" id="KW-0812">Transmembrane</keyword>
<feature type="transmembrane region" description="Helical" evidence="1">
    <location>
        <begin position="75"/>
        <end position="94"/>
    </location>
</feature>
<keyword evidence="1" id="KW-1133">Transmembrane helix</keyword>
<name>A0A195EY87_9HYME</name>
<keyword evidence="3" id="KW-1185">Reference proteome</keyword>
<evidence type="ECO:0000313" key="3">
    <source>
        <dbReference type="Proteomes" id="UP000078541"/>
    </source>
</evidence>
<reference evidence="2 3" key="1">
    <citation type="submission" date="2016-03" db="EMBL/GenBank/DDBJ databases">
        <title>Trachymyrmex septentrionalis WGS genome.</title>
        <authorList>
            <person name="Nygaard S."/>
            <person name="Hu H."/>
            <person name="Boomsma J."/>
            <person name="Zhang G."/>
        </authorList>
    </citation>
    <scope>NUCLEOTIDE SEQUENCE [LARGE SCALE GENOMIC DNA]</scope>
    <source>
        <strain evidence="2">Tsep2-gDNA-1</strain>
        <tissue evidence="2">Whole body</tissue>
    </source>
</reference>
<keyword evidence="1" id="KW-0472">Membrane</keyword>
<proteinExistence type="predicted"/>
<gene>
    <name evidence="2" type="ORF">ALC56_12399</name>
</gene>
<dbReference type="GO" id="GO:0003676">
    <property type="term" value="F:nucleic acid binding"/>
    <property type="evidence" value="ECO:0007669"/>
    <property type="project" value="InterPro"/>
</dbReference>
<dbReference type="InterPro" id="IPR036397">
    <property type="entry name" value="RNaseH_sf"/>
</dbReference>
<evidence type="ECO:0000256" key="1">
    <source>
        <dbReference type="SAM" id="Phobius"/>
    </source>
</evidence>
<dbReference type="Gene3D" id="3.30.420.10">
    <property type="entry name" value="Ribonuclease H-like superfamily/Ribonuclease H"/>
    <property type="match status" value="1"/>
</dbReference>
<protein>
    <submittedName>
        <fullName evidence="2">Uncharacterized protein</fullName>
    </submittedName>
</protein>
<dbReference type="EMBL" id="KQ981906">
    <property type="protein sequence ID" value="KYN33250.1"/>
    <property type="molecule type" value="Genomic_DNA"/>
</dbReference>
<sequence>MNQHMSSDLNSIEHLWEVLKSEENRILGIMGNWKKSSWKLGKTLIRKLFEKLVKTIPSRLNAVIEAKDGPIKTQYIIYIVYFNIIFFLQCYFICQIN</sequence>
<accession>A0A195EY87</accession>
<evidence type="ECO:0000313" key="2">
    <source>
        <dbReference type="EMBL" id="KYN33250.1"/>
    </source>
</evidence>
<dbReference type="AlphaFoldDB" id="A0A195EY87"/>